<keyword evidence="2" id="KW-1185">Reference proteome</keyword>
<name>A0ACA9NAN7_9GLOM</name>
<dbReference type="Proteomes" id="UP000789920">
    <property type="component" value="Unassembled WGS sequence"/>
</dbReference>
<reference evidence="1" key="1">
    <citation type="submission" date="2021-06" db="EMBL/GenBank/DDBJ databases">
        <authorList>
            <person name="Kallberg Y."/>
            <person name="Tangrot J."/>
            <person name="Rosling A."/>
        </authorList>
    </citation>
    <scope>NUCLEOTIDE SEQUENCE</scope>
    <source>
        <strain evidence="1">MA461A</strain>
    </source>
</reference>
<feature type="non-terminal residue" evidence="1">
    <location>
        <position position="1"/>
    </location>
</feature>
<accession>A0ACA9NAN7</accession>
<proteinExistence type="predicted"/>
<evidence type="ECO:0000313" key="2">
    <source>
        <dbReference type="Proteomes" id="UP000789920"/>
    </source>
</evidence>
<protein>
    <submittedName>
        <fullName evidence="1">35848_t:CDS:1</fullName>
    </submittedName>
</protein>
<comment type="caution">
    <text evidence="1">The sequence shown here is derived from an EMBL/GenBank/DDBJ whole genome shotgun (WGS) entry which is preliminary data.</text>
</comment>
<organism evidence="1 2">
    <name type="scientific">Racocetra persica</name>
    <dbReference type="NCBI Taxonomy" id="160502"/>
    <lineage>
        <taxon>Eukaryota</taxon>
        <taxon>Fungi</taxon>
        <taxon>Fungi incertae sedis</taxon>
        <taxon>Mucoromycota</taxon>
        <taxon>Glomeromycotina</taxon>
        <taxon>Glomeromycetes</taxon>
        <taxon>Diversisporales</taxon>
        <taxon>Gigasporaceae</taxon>
        <taxon>Racocetra</taxon>
    </lineage>
</organism>
<gene>
    <name evidence="1" type="ORF">RPERSI_LOCUS7429</name>
</gene>
<dbReference type="EMBL" id="CAJVQC010012555">
    <property type="protein sequence ID" value="CAG8639625.1"/>
    <property type="molecule type" value="Genomic_DNA"/>
</dbReference>
<sequence>LIQLQDLDDASNISAVIEYEALIQLENRLLLSRKSLKDFFDISISPIISNISNNEKALNHLIRKKKFYNITDLQAEL</sequence>
<evidence type="ECO:0000313" key="1">
    <source>
        <dbReference type="EMBL" id="CAG8639625.1"/>
    </source>
</evidence>